<accession>A0A640WH10</accession>
<name>A0A640WH10_9GAMM</name>
<sequence>MREPKMKTILTSLALSTLTLGLAQPAMAETNLNVVGTWSAVSLHKNFEAPFWTRTLPEASDGNISVQMTTFDQMGIEGSDVFNYLKNGLFNVGMTFSDYVGGEAPALEGLDLPMMTTDPVKAREVSEAFMPIAEKTMQSHYNAHVLAIAPNTPQVVFCNTPITGLGDLQGKKVRASGRTTAEFLSAIGAQSTVMAFNEVPGALERGVIDCAVTGSLSGYNSGWQDVADYLLPLPIGGWDTVITAVSNDTWNSLDDETKQTIEDQIEPGFIDPVWNNLAKDEQQGIACLTGNGECEHGKPGDMTLVEVTDADRERAHQALVGAVLPSWASRIDDETISLWNANVAPLVALPIVK</sequence>
<organism evidence="3 4">
    <name type="scientific">Salinicola corii</name>
    <dbReference type="NCBI Taxonomy" id="2606937"/>
    <lineage>
        <taxon>Bacteria</taxon>
        <taxon>Pseudomonadati</taxon>
        <taxon>Pseudomonadota</taxon>
        <taxon>Gammaproteobacteria</taxon>
        <taxon>Oceanospirillales</taxon>
        <taxon>Halomonadaceae</taxon>
        <taxon>Salinicola</taxon>
    </lineage>
</organism>
<dbReference type="CDD" id="cd13602">
    <property type="entry name" value="PBP2_TRAP_BpDctp6_7"/>
    <property type="match status" value="1"/>
</dbReference>
<keyword evidence="1 2" id="KW-0732">Signal</keyword>
<dbReference type="InterPro" id="IPR038404">
    <property type="entry name" value="TRAP_DctP_sf"/>
</dbReference>
<protein>
    <submittedName>
        <fullName evidence="3">TRAP transporter substrate-binding protein</fullName>
    </submittedName>
</protein>
<evidence type="ECO:0000313" key="4">
    <source>
        <dbReference type="Proteomes" id="UP000466024"/>
    </source>
</evidence>
<evidence type="ECO:0000256" key="1">
    <source>
        <dbReference type="ARBA" id="ARBA00022729"/>
    </source>
</evidence>
<dbReference type="AlphaFoldDB" id="A0A640WH10"/>
<feature type="chain" id="PRO_5024799657" evidence="2">
    <location>
        <begin position="29"/>
        <end position="353"/>
    </location>
</feature>
<dbReference type="EMBL" id="VTPX01000002">
    <property type="protein sequence ID" value="KAA0019690.1"/>
    <property type="molecule type" value="Genomic_DNA"/>
</dbReference>
<dbReference type="GO" id="GO:0055085">
    <property type="term" value="P:transmembrane transport"/>
    <property type="evidence" value="ECO:0007669"/>
    <property type="project" value="InterPro"/>
</dbReference>
<comment type="caution">
    <text evidence="3">The sequence shown here is derived from an EMBL/GenBank/DDBJ whole genome shotgun (WGS) entry which is preliminary data.</text>
</comment>
<proteinExistence type="predicted"/>
<dbReference type="PANTHER" id="PTHR33376">
    <property type="match status" value="1"/>
</dbReference>
<dbReference type="Gene3D" id="3.40.190.170">
    <property type="entry name" value="Bacterial extracellular solute-binding protein, family 7"/>
    <property type="match status" value="1"/>
</dbReference>
<reference evidence="3 4" key="1">
    <citation type="submission" date="2019-08" db="EMBL/GenBank/DDBJ databases">
        <title>Bioinformatics analysis of the strain L3 and L5.</title>
        <authorList>
            <person name="Li X."/>
        </authorList>
    </citation>
    <scope>NUCLEOTIDE SEQUENCE [LARGE SCALE GENOMIC DNA]</scope>
    <source>
        <strain evidence="3 4">L3</strain>
    </source>
</reference>
<dbReference type="NCBIfam" id="NF037995">
    <property type="entry name" value="TRAP_S1"/>
    <property type="match status" value="1"/>
</dbReference>
<dbReference type="Pfam" id="PF03480">
    <property type="entry name" value="DctP"/>
    <property type="match status" value="1"/>
</dbReference>
<feature type="signal peptide" evidence="2">
    <location>
        <begin position="1"/>
        <end position="28"/>
    </location>
</feature>
<evidence type="ECO:0000256" key="2">
    <source>
        <dbReference type="SAM" id="SignalP"/>
    </source>
</evidence>
<dbReference type="Proteomes" id="UP000466024">
    <property type="component" value="Unassembled WGS sequence"/>
</dbReference>
<evidence type="ECO:0000313" key="3">
    <source>
        <dbReference type="EMBL" id="KAA0019690.1"/>
    </source>
</evidence>
<keyword evidence="4" id="KW-1185">Reference proteome</keyword>
<dbReference type="PANTHER" id="PTHR33376:SF4">
    <property type="entry name" value="SIALIC ACID-BINDING PERIPLASMIC PROTEIN SIAP"/>
    <property type="match status" value="1"/>
</dbReference>
<dbReference type="InterPro" id="IPR018389">
    <property type="entry name" value="DctP_fam"/>
</dbReference>
<gene>
    <name evidence="3" type="ORF">F0A16_04995</name>
</gene>